<feature type="compositionally biased region" description="Basic and acidic residues" evidence="4">
    <location>
        <begin position="419"/>
        <end position="432"/>
    </location>
</feature>
<feature type="repeat" description="ANK" evidence="3">
    <location>
        <begin position="590"/>
        <end position="622"/>
    </location>
</feature>
<evidence type="ECO:0000256" key="1">
    <source>
        <dbReference type="ARBA" id="ARBA00022737"/>
    </source>
</evidence>
<evidence type="ECO:0000313" key="7">
    <source>
        <dbReference type="Proteomes" id="UP001519460"/>
    </source>
</evidence>
<dbReference type="EMBL" id="JACVVK020000471">
    <property type="protein sequence ID" value="KAK7473419.1"/>
    <property type="molecule type" value="Genomic_DNA"/>
</dbReference>
<feature type="chain" id="PRO_5044804520" description="Ankyrin" evidence="5">
    <location>
        <begin position="21"/>
        <end position="896"/>
    </location>
</feature>
<keyword evidence="7" id="KW-1185">Reference proteome</keyword>
<feature type="repeat" description="ANK" evidence="3">
    <location>
        <begin position="623"/>
        <end position="655"/>
    </location>
</feature>
<keyword evidence="1" id="KW-0677">Repeat</keyword>
<feature type="repeat" description="ANK" evidence="3">
    <location>
        <begin position="656"/>
        <end position="688"/>
    </location>
</feature>
<feature type="repeat" description="ANK" evidence="3">
    <location>
        <begin position="557"/>
        <end position="589"/>
    </location>
</feature>
<dbReference type="AlphaFoldDB" id="A0ABD0JEY6"/>
<feature type="repeat" description="ANK" evidence="3">
    <location>
        <begin position="755"/>
        <end position="787"/>
    </location>
</feature>
<dbReference type="PROSITE" id="PS50297">
    <property type="entry name" value="ANK_REP_REGION"/>
    <property type="match status" value="9"/>
</dbReference>
<dbReference type="Gene3D" id="1.25.40.20">
    <property type="entry name" value="Ankyrin repeat-containing domain"/>
    <property type="match status" value="4"/>
</dbReference>
<feature type="region of interest" description="Disordered" evidence="4">
    <location>
        <begin position="246"/>
        <end position="523"/>
    </location>
</feature>
<evidence type="ECO:0008006" key="8">
    <source>
        <dbReference type="Google" id="ProtNLM"/>
    </source>
</evidence>
<feature type="region of interest" description="Disordered" evidence="4">
    <location>
        <begin position="129"/>
        <end position="148"/>
    </location>
</feature>
<comment type="caution">
    <text evidence="6">The sequence shown here is derived from an EMBL/GenBank/DDBJ whole genome shotgun (WGS) entry which is preliminary data.</text>
</comment>
<dbReference type="InterPro" id="IPR002110">
    <property type="entry name" value="Ankyrin_rpt"/>
</dbReference>
<dbReference type="PROSITE" id="PS50088">
    <property type="entry name" value="ANK_REPEAT"/>
    <property type="match status" value="9"/>
</dbReference>
<keyword evidence="2 3" id="KW-0040">ANK repeat</keyword>
<dbReference type="Proteomes" id="UP001519460">
    <property type="component" value="Unassembled WGS sequence"/>
</dbReference>
<protein>
    <recommendedName>
        <fullName evidence="8">Ankyrin</fullName>
    </recommendedName>
</protein>
<evidence type="ECO:0000256" key="2">
    <source>
        <dbReference type="ARBA" id="ARBA00023043"/>
    </source>
</evidence>
<sequence length="896" mass="97840">MQTQGHVLLWLLLTQAHKLAESAATCKVPSVPRGTPTHVTCHFSEDLVQTQKAFAIHRYDKKEHFEEILNCPWIENQHICDSLAGYEFDGHITDEVTLKIPSASEENVGRYVCQVVPIPKRLRKLLPFSNREEDEEDTQEEREYGAQFKIPCLGQGSRSKLGDSEHGKAEVHTNSEEAHTESDGEEAIPLLDIAVANTSPLRSFTRENELKEPKEQFPVTIAETAATDPAMERPVIVDKSIHSLAKMHSPPGLSMRPGQQLQDSKQGFSHNNAGMLSVPSEEKAERAEETHTSVTTQRNADQEQPPPRTFRKEDTTPPARPPVGPQYTRKPDQAENSKLKQPSVKRHANEEPLADVCEEKLPNQTVSRGINIDSKNVTVHKEVDKSQSTQFPAGPLTMAPPESFQQDSVSAGSSLGHEQTVEITDHTGKDTRNGTTHKKGGDEQSGDPMSEASPLRPSLSSEQLGSEDASQNQPTQTLHALPPDSVSSEAKEKPLTEETDRKPPTDLPPETEDKSSIRAPARKRDTKELFTAISANDVENVRKILDKGVNVNSRDTDGDTPLHVACRHGFESVLEILLERGADIEAKNNQGLTPLHWACKYGKTAIVNLLISRGASVKAVGEDGATALHLACQNGLKAILEILLQAGSEIEAKDKSGLTPLHWACKYGKTAAIETLIDYGADVNARGNDGTTPFHIACENGQDAVLNILLKNGYDVDAKDKQGMTALGWACKHGKAPLAKMLLDKGADPNARAEDGTTPLHVASQTGKEGVIETLLSAGSDIEATDKTGLTPLHWACKTGQETSVKTLLAHGSKVNAREQDDWTPLHLACQKGSKEIVLLLHKHNADVEAKTLKHELTAKDVAKRCLNKDIVELLGKLSKGNRPDTDDKGSMKLKR</sequence>
<dbReference type="PANTHER" id="PTHR24193">
    <property type="entry name" value="ANKYRIN REPEAT PROTEIN"/>
    <property type="match status" value="1"/>
</dbReference>
<dbReference type="InterPro" id="IPR036770">
    <property type="entry name" value="Ankyrin_rpt-contain_sf"/>
</dbReference>
<feature type="repeat" description="ANK" evidence="3">
    <location>
        <begin position="722"/>
        <end position="754"/>
    </location>
</feature>
<feature type="repeat" description="ANK" evidence="3">
    <location>
        <begin position="821"/>
        <end position="853"/>
    </location>
</feature>
<feature type="compositionally biased region" description="Polar residues" evidence="4">
    <location>
        <begin position="458"/>
        <end position="478"/>
    </location>
</feature>
<feature type="compositionally biased region" description="Polar residues" evidence="4">
    <location>
        <begin position="257"/>
        <end position="274"/>
    </location>
</feature>
<proteinExistence type="predicted"/>
<dbReference type="Pfam" id="PF00023">
    <property type="entry name" value="Ank"/>
    <property type="match status" value="2"/>
</dbReference>
<dbReference type="SMART" id="SM00248">
    <property type="entry name" value="ANK"/>
    <property type="match status" value="10"/>
</dbReference>
<feature type="compositionally biased region" description="Basic and acidic residues" evidence="4">
    <location>
        <begin position="280"/>
        <end position="291"/>
    </location>
</feature>
<feature type="compositionally biased region" description="Polar residues" evidence="4">
    <location>
        <begin position="403"/>
        <end position="417"/>
    </location>
</feature>
<dbReference type="InterPro" id="IPR050663">
    <property type="entry name" value="Ankyrin-SOCS_Box"/>
</dbReference>
<feature type="compositionally biased region" description="Basic and acidic residues" evidence="4">
    <location>
        <begin position="160"/>
        <end position="182"/>
    </location>
</feature>
<feature type="repeat" description="ANK" evidence="3">
    <location>
        <begin position="689"/>
        <end position="721"/>
    </location>
</feature>
<feature type="compositionally biased region" description="Polar residues" evidence="4">
    <location>
        <begin position="362"/>
        <end position="377"/>
    </location>
</feature>
<organism evidence="6 7">
    <name type="scientific">Batillaria attramentaria</name>
    <dbReference type="NCBI Taxonomy" id="370345"/>
    <lineage>
        <taxon>Eukaryota</taxon>
        <taxon>Metazoa</taxon>
        <taxon>Spiralia</taxon>
        <taxon>Lophotrochozoa</taxon>
        <taxon>Mollusca</taxon>
        <taxon>Gastropoda</taxon>
        <taxon>Caenogastropoda</taxon>
        <taxon>Sorbeoconcha</taxon>
        <taxon>Cerithioidea</taxon>
        <taxon>Batillariidae</taxon>
        <taxon>Batillaria</taxon>
    </lineage>
</organism>
<dbReference type="PRINTS" id="PR01415">
    <property type="entry name" value="ANKYRIN"/>
</dbReference>
<accession>A0ABD0JEY6</accession>
<feature type="compositionally biased region" description="Basic and acidic residues" evidence="4">
    <location>
        <begin position="489"/>
        <end position="504"/>
    </location>
</feature>
<evidence type="ECO:0000256" key="4">
    <source>
        <dbReference type="SAM" id="MobiDB-lite"/>
    </source>
</evidence>
<evidence type="ECO:0000313" key="6">
    <source>
        <dbReference type="EMBL" id="KAK7473419.1"/>
    </source>
</evidence>
<feature type="compositionally biased region" description="Basic and acidic residues" evidence="4">
    <location>
        <begin position="511"/>
        <end position="523"/>
    </location>
</feature>
<dbReference type="PANTHER" id="PTHR24193:SF121">
    <property type="entry name" value="ADA2A-CONTAINING COMPLEX COMPONENT 3, ISOFORM D"/>
    <property type="match status" value="1"/>
</dbReference>
<gene>
    <name evidence="6" type="ORF">BaRGS_00035346</name>
</gene>
<feature type="signal peptide" evidence="5">
    <location>
        <begin position="1"/>
        <end position="20"/>
    </location>
</feature>
<reference evidence="6 7" key="1">
    <citation type="journal article" date="2023" name="Sci. Data">
        <title>Genome assembly of the Korean intertidal mud-creeper Batillaria attramentaria.</title>
        <authorList>
            <person name="Patra A.K."/>
            <person name="Ho P.T."/>
            <person name="Jun S."/>
            <person name="Lee S.J."/>
            <person name="Kim Y."/>
            <person name="Won Y.J."/>
        </authorList>
    </citation>
    <scope>NUCLEOTIDE SEQUENCE [LARGE SCALE GENOMIC DNA]</scope>
    <source>
        <strain evidence="6">Wonlab-2016</strain>
    </source>
</reference>
<name>A0ABD0JEY6_9CAEN</name>
<feature type="region of interest" description="Disordered" evidence="4">
    <location>
        <begin position="155"/>
        <end position="188"/>
    </location>
</feature>
<keyword evidence="5" id="KW-0732">Signal</keyword>
<evidence type="ECO:0000256" key="5">
    <source>
        <dbReference type="SAM" id="SignalP"/>
    </source>
</evidence>
<feature type="repeat" description="ANK" evidence="3">
    <location>
        <begin position="788"/>
        <end position="820"/>
    </location>
</feature>
<dbReference type="SUPFAM" id="SSF48403">
    <property type="entry name" value="Ankyrin repeat"/>
    <property type="match status" value="1"/>
</dbReference>
<dbReference type="Pfam" id="PF12796">
    <property type="entry name" value="Ank_2"/>
    <property type="match status" value="3"/>
</dbReference>
<feature type="compositionally biased region" description="Basic and acidic residues" evidence="4">
    <location>
        <begin position="329"/>
        <end position="338"/>
    </location>
</feature>
<evidence type="ECO:0000256" key="3">
    <source>
        <dbReference type="PROSITE-ProRule" id="PRU00023"/>
    </source>
</evidence>